<dbReference type="SUPFAM" id="SSF57903">
    <property type="entry name" value="FYVE/PHD zinc finger"/>
    <property type="match status" value="1"/>
</dbReference>
<dbReference type="KEGG" id="soe:110801466"/>
<keyword evidence="7 11" id="KW-0238">DNA-binding</keyword>
<name>A0A9R0J791_SPIOL</name>
<dbReference type="AlphaFoldDB" id="A0A9R0J791"/>
<evidence type="ECO:0000313" key="18">
    <source>
        <dbReference type="RefSeq" id="XP_021862522.1"/>
    </source>
</evidence>
<evidence type="ECO:0000259" key="15">
    <source>
        <dbReference type="PROSITE" id="PS50016"/>
    </source>
</evidence>
<evidence type="ECO:0000256" key="6">
    <source>
        <dbReference type="ARBA" id="ARBA00023015"/>
    </source>
</evidence>
<dbReference type="SMART" id="SM00249">
    <property type="entry name" value="PHD"/>
    <property type="match status" value="1"/>
</dbReference>
<feature type="region of interest" description="Disordered" evidence="14">
    <location>
        <begin position="339"/>
        <end position="390"/>
    </location>
</feature>
<reference evidence="18" key="2">
    <citation type="submission" date="2025-08" db="UniProtKB">
        <authorList>
            <consortium name="RefSeq"/>
        </authorList>
    </citation>
    <scope>IDENTIFICATION</scope>
    <source>
        <tissue evidence="18">Leaf</tissue>
    </source>
</reference>
<dbReference type="Pfam" id="PF00046">
    <property type="entry name" value="Homeodomain"/>
    <property type="match status" value="1"/>
</dbReference>
<feature type="compositionally biased region" description="Basic and acidic residues" evidence="14">
    <location>
        <begin position="93"/>
        <end position="122"/>
    </location>
</feature>
<sequence length="740" mass="83704">MLQTEGIQIQSCFFAIGNAMHGGGEKLCLLEFNLYPKSVKTKLKMKTLAQMRNGVLKKLNKKRKLGFSSLVMSSGTRLLKQTDQKRKVELETTGEELIHKKDDSEGHQIDFSKKRDHKECQGDKPLCSSSKGKKDSGGSETVSLKRMRKQKRKKDKVVKDEAAQMQRRVRYLLVKMKLEQNLIDAYSGEGWKGQSREKIRPEKELQRAKNQILKCKLGIRDTVYQLELLGSVGQIDDSLISPDGSVHHEHIICKKCKSQEVSEDNDIILCDGTCNCAFHQKCIDPPLATIDIPPEDEGWLCKYCDCKMEILEATNAHLGTEFTADSPWQDIFKEEALLSNVETGDINPEEEWPDDESDDNDYDPDRDENDRGNRCGMEDSDSHEDTSTSSSCCSLESEVLLDSGFSAGRHGISINIASLHQNCATDSNDTEIASGPRKRGAVDYRTLYDEMFGKDTNIGDIYSEDEDWDPSKKRRRKKESDVASTLMTLCESEAKHSDLETLKVANNHLPYAKARKPLTRIPSDAVQKLRQAFSENELPSRDVKEKISELVGIEYAKVNKWFKNARYMALKTKKREAALDCSPKQSDSAIGKATEVIVSKCPSTPILTHKKKRLKKVSWKANLTTLLSPSKKHKLMKTSLGYTKTNGELSDDMSLKKHLLHLKANSRQKKVVKRSTESLEGQSEEKLMEHLFCLETKLWKLKQVLSTVEKVINNESDDLSLDKQKVVYVPVAEIKEKTLC</sequence>
<dbReference type="InterPro" id="IPR019786">
    <property type="entry name" value="Zinc_finger_PHD-type_CS"/>
</dbReference>
<proteinExistence type="inferred from homology"/>
<dbReference type="RefSeq" id="XP_021862522.1">
    <property type="nucleotide sequence ID" value="XM_022006830.2"/>
</dbReference>
<evidence type="ECO:0000256" key="4">
    <source>
        <dbReference type="ARBA" id="ARBA00022771"/>
    </source>
</evidence>
<evidence type="ECO:0000256" key="11">
    <source>
        <dbReference type="PROSITE-ProRule" id="PRU00108"/>
    </source>
</evidence>
<feature type="compositionally biased region" description="Basic and acidic residues" evidence="14">
    <location>
        <begin position="368"/>
        <end position="377"/>
    </location>
</feature>
<feature type="DNA-binding region" description="Homeobox" evidence="11">
    <location>
        <begin position="514"/>
        <end position="573"/>
    </location>
</feature>
<evidence type="ECO:0000256" key="7">
    <source>
        <dbReference type="ARBA" id="ARBA00023125"/>
    </source>
</evidence>
<dbReference type="Proteomes" id="UP000813463">
    <property type="component" value="Chromosome 3"/>
</dbReference>
<evidence type="ECO:0000256" key="14">
    <source>
        <dbReference type="SAM" id="MobiDB-lite"/>
    </source>
</evidence>
<dbReference type="SMART" id="SM00389">
    <property type="entry name" value="HOX"/>
    <property type="match status" value="1"/>
</dbReference>
<dbReference type="GO" id="GO:0008270">
    <property type="term" value="F:zinc ion binding"/>
    <property type="evidence" value="ECO:0007669"/>
    <property type="project" value="UniProtKB-KW"/>
</dbReference>
<evidence type="ECO:0000256" key="10">
    <source>
        <dbReference type="ARBA" id="ARBA00023242"/>
    </source>
</evidence>
<keyword evidence="3" id="KW-0479">Metal-binding</keyword>
<dbReference type="InterPro" id="IPR001356">
    <property type="entry name" value="HD"/>
</dbReference>
<dbReference type="OrthoDB" id="1903104at2759"/>
<dbReference type="InterPro" id="IPR009057">
    <property type="entry name" value="Homeodomain-like_sf"/>
</dbReference>
<comment type="similarity">
    <text evidence="2">Belongs to the PHD-associated homeobox family.</text>
</comment>
<feature type="region of interest" description="Disordered" evidence="14">
    <location>
        <begin position="93"/>
        <end position="160"/>
    </location>
</feature>
<feature type="compositionally biased region" description="Basic residues" evidence="14">
    <location>
        <begin position="145"/>
        <end position="156"/>
    </location>
</feature>
<evidence type="ECO:0000256" key="13">
    <source>
        <dbReference type="RuleBase" id="RU000682"/>
    </source>
</evidence>
<evidence type="ECO:0000256" key="5">
    <source>
        <dbReference type="ARBA" id="ARBA00022833"/>
    </source>
</evidence>
<reference evidence="17" key="1">
    <citation type="journal article" date="2021" name="Nat. Commun.">
        <title>Genomic analyses provide insights into spinach domestication and the genetic basis of agronomic traits.</title>
        <authorList>
            <person name="Cai X."/>
            <person name="Sun X."/>
            <person name="Xu C."/>
            <person name="Sun H."/>
            <person name="Wang X."/>
            <person name="Ge C."/>
            <person name="Zhang Z."/>
            <person name="Wang Q."/>
            <person name="Fei Z."/>
            <person name="Jiao C."/>
            <person name="Wang Q."/>
        </authorList>
    </citation>
    <scope>NUCLEOTIDE SEQUENCE [LARGE SCALE GENOMIC DNA]</scope>
    <source>
        <strain evidence="17">cv. Varoflay</strain>
    </source>
</reference>
<keyword evidence="5" id="KW-0862">Zinc</keyword>
<evidence type="ECO:0000256" key="9">
    <source>
        <dbReference type="ARBA" id="ARBA00023163"/>
    </source>
</evidence>
<keyword evidence="10 11" id="KW-0539">Nucleus</keyword>
<evidence type="ECO:0000256" key="2">
    <source>
        <dbReference type="ARBA" id="ARBA00007427"/>
    </source>
</evidence>
<evidence type="ECO:0000256" key="8">
    <source>
        <dbReference type="ARBA" id="ARBA00023155"/>
    </source>
</evidence>
<dbReference type="InterPro" id="IPR011011">
    <property type="entry name" value="Znf_FYVE_PHD"/>
</dbReference>
<dbReference type="GO" id="GO:0005634">
    <property type="term" value="C:nucleus"/>
    <property type="evidence" value="ECO:0000318"/>
    <property type="project" value="GO_Central"/>
</dbReference>
<evidence type="ECO:0000259" key="16">
    <source>
        <dbReference type="PROSITE" id="PS50071"/>
    </source>
</evidence>
<keyword evidence="6" id="KW-0805">Transcription regulation</keyword>
<dbReference type="Gene3D" id="1.10.10.60">
    <property type="entry name" value="Homeodomain-like"/>
    <property type="match status" value="1"/>
</dbReference>
<protein>
    <submittedName>
        <fullName evidence="18">Pathogenesis-related homeodomain protein isoform X1</fullName>
    </submittedName>
</protein>
<dbReference type="GO" id="GO:0045814">
    <property type="term" value="P:negative regulation of gene expression, epigenetic"/>
    <property type="evidence" value="ECO:0000318"/>
    <property type="project" value="GO_Central"/>
</dbReference>
<dbReference type="InterPro" id="IPR001965">
    <property type="entry name" value="Znf_PHD"/>
</dbReference>
<comment type="subcellular location">
    <subcellularLocation>
        <location evidence="1 11 13">Nucleus</location>
    </subcellularLocation>
</comment>
<gene>
    <name evidence="18" type="primary">LOC110801466</name>
</gene>
<accession>A0A9R0J791</accession>
<dbReference type="Gene3D" id="3.30.40.10">
    <property type="entry name" value="Zinc/RING finger domain, C3HC4 (zinc finger)"/>
    <property type="match status" value="1"/>
</dbReference>
<dbReference type="PROSITE" id="PS50016">
    <property type="entry name" value="ZF_PHD_2"/>
    <property type="match status" value="1"/>
</dbReference>
<keyword evidence="8 11" id="KW-0371">Homeobox</keyword>
<dbReference type="PROSITE" id="PS50071">
    <property type="entry name" value="HOMEOBOX_2"/>
    <property type="match status" value="1"/>
</dbReference>
<dbReference type="InterPro" id="IPR045876">
    <property type="entry name" value="PRHA-like_PHD-finger"/>
</dbReference>
<keyword evidence="9" id="KW-0804">Transcription</keyword>
<dbReference type="InterPro" id="IPR019787">
    <property type="entry name" value="Znf_PHD-finger"/>
</dbReference>
<dbReference type="PANTHER" id="PTHR12628">
    <property type="entry name" value="POLYCOMB-LIKE TRANSCRIPTION FACTOR"/>
    <property type="match status" value="1"/>
</dbReference>
<keyword evidence="17" id="KW-1185">Reference proteome</keyword>
<dbReference type="GO" id="GO:0003682">
    <property type="term" value="F:chromatin binding"/>
    <property type="evidence" value="ECO:0000318"/>
    <property type="project" value="GO_Central"/>
</dbReference>
<dbReference type="GeneID" id="110801466"/>
<dbReference type="CDD" id="cd00086">
    <property type="entry name" value="homeodomain"/>
    <property type="match status" value="1"/>
</dbReference>
<organism evidence="17 18">
    <name type="scientific">Spinacia oleracea</name>
    <name type="common">Spinach</name>
    <dbReference type="NCBI Taxonomy" id="3562"/>
    <lineage>
        <taxon>Eukaryota</taxon>
        <taxon>Viridiplantae</taxon>
        <taxon>Streptophyta</taxon>
        <taxon>Embryophyta</taxon>
        <taxon>Tracheophyta</taxon>
        <taxon>Spermatophyta</taxon>
        <taxon>Magnoliopsida</taxon>
        <taxon>eudicotyledons</taxon>
        <taxon>Gunneridae</taxon>
        <taxon>Pentapetalae</taxon>
        <taxon>Caryophyllales</taxon>
        <taxon>Chenopodiaceae</taxon>
        <taxon>Chenopodioideae</taxon>
        <taxon>Anserineae</taxon>
        <taxon>Spinacia</taxon>
    </lineage>
</organism>
<dbReference type="Pfam" id="PF00628">
    <property type="entry name" value="PHD"/>
    <property type="match status" value="1"/>
</dbReference>
<feature type="region of interest" description="Disordered" evidence="14">
    <location>
        <begin position="460"/>
        <end position="480"/>
    </location>
</feature>
<dbReference type="CDD" id="cd15504">
    <property type="entry name" value="PHD_PRHA_like"/>
    <property type="match status" value="1"/>
</dbReference>
<evidence type="ECO:0000256" key="1">
    <source>
        <dbReference type="ARBA" id="ARBA00004123"/>
    </source>
</evidence>
<keyword evidence="4 12" id="KW-0863">Zinc-finger</keyword>
<dbReference type="PROSITE" id="PS01359">
    <property type="entry name" value="ZF_PHD_1"/>
    <property type="match status" value="1"/>
</dbReference>
<evidence type="ECO:0000256" key="3">
    <source>
        <dbReference type="ARBA" id="ARBA00022723"/>
    </source>
</evidence>
<evidence type="ECO:0000313" key="17">
    <source>
        <dbReference type="Proteomes" id="UP000813463"/>
    </source>
</evidence>
<dbReference type="SUPFAM" id="SSF46689">
    <property type="entry name" value="Homeodomain-like"/>
    <property type="match status" value="1"/>
</dbReference>
<dbReference type="InterPro" id="IPR013083">
    <property type="entry name" value="Znf_RING/FYVE/PHD"/>
</dbReference>
<feature type="domain" description="PHD-type" evidence="15">
    <location>
        <begin position="250"/>
        <end position="307"/>
    </location>
</feature>
<dbReference type="GO" id="GO:0003677">
    <property type="term" value="F:DNA binding"/>
    <property type="evidence" value="ECO:0000318"/>
    <property type="project" value="GO_Central"/>
</dbReference>
<dbReference type="PANTHER" id="PTHR12628:SF10">
    <property type="entry name" value="HOMEOBOX DOMAIN-CONTAINING PROTEIN"/>
    <property type="match status" value="1"/>
</dbReference>
<evidence type="ECO:0000256" key="12">
    <source>
        <dbReference type="PROSITE-ProRule" id="PRU00146"/>
    </source>
</evidence>
<feature type="domain" description="Homeobox" evidence="16">
    <location>
        <begin position="512"/>
        <end position="572"/>
    </location>
</feature>
<feature type="compositionally biased region" description="Acidic residues" evidence="14">
    <location>
        <begin position="347"/>
        <end position="367"/>
    </location>
</feature>